<protein>
    <submittedName>
        <fullName evidence="3">SRPBCC domain-containing protein</fullName>
    </submittedName>
</protein>
<dbReference type="RefSeq" id="WP_386441398.1">
    <property type="nucleotide sequence ID" value="NZ_JBHSFH010000003.1"/>
</dbReference>
<evidence type="ECO:0000256" key="1">
    <source>
        <dbReference type="ARBA" id="ARBA00006817"/>
    </source>
</evidence>
<evidence type="ECO:0000259" key="2">
    <source>
        <dbReference type="Pfam" id="PF08327"/>
    </source>
</evidence>
<evidence type="ECO:0000313" key="4">
    <source>
        <dbReference type="Proteomes" id="UP001595997"/>
    </source>
</evidence>
<gene>
    <name evidence="3" type="ORF">ACFPA8_02200</name>
</gene>
<dbReference type="SUPFAM" id="SSF55961">
    <property type="entry name" value="Bet v1-like"/>
    <property type="match status" value="2"/>
</dbReference>
<organism evidence="3 4">
    <name type="scientific">Streptomyces ovatisporus</name>
    <dbReference type="NCBI Taxonomy" id="1128682"/>
    <lineage>
        <taxon>Bacteria</taxon>
        <taxon>Bacillati</taxon>
        <taxon>Actinomycetota</taxon>
        <taxon>Actinomycetes</taxon>
        <taxon>Kitasatosporales</taxon>
        <taxon>Streptomycetaceae</taxon>
        <taxon>Streptomyces</taxon>
    </lineage>
</organism>
<feature type="domain" description="Activator of Hsp90 ATPase homologue 1/2-like C-terminal" evidence="2">
    <location>
        <begin position="17"/>
        <end position="132"/>
    </location>
</feature>
<dbReference type="Gene3D" id="3.30.530.20">
    <property type="match status" value="2"/>
</dbReference>
<evidence type="ECO:0000313" key="3">
    <source>
        <dbReference type="EMBL" id="MFC4492947.1"/>
    </source>
</evidence>
<reference evidence="4" key="1">
    <citation type="journal article" date="2019" name="Int. J. Syst. Evol. Microbiol.">
        <title>The Global Catalogue of Microorganisms (GCM) 10K type strain sequencing project: providing services to taxonomists for standard genome sequencing and annotation.</title>
        <authorList>
            <consortium name="The Broad Institute Genomics Platform"/>
            <consortium name="The Broad Institute Genome Sequencing Center for Infectious Disease"/>
            <person name="Wu L."/>
            <person name="Ma J."/>
        </authorList>
    </citation>
    <scope>NUCLEOTIDE SEQUENCE [LARGE SCALE GENOMIC DNA]</scope>
    <source>
        <strain evidence="4">CGMCC 4.7357</strain>
    </source>
</reference>
<dbReference type="EMBL" id="JBHSFH010000003">
    <property type="protein sequence ID" value="MFC4492947.1"/>
    <property type="molecule type" value="Genomic_DNA"/>
</dbReference>
<feature type="domain" description="Activator of Hsp90 ATPase homologue 1/2-like C-terminal" evidence="2">
    <location>
        <begin position="154"/>
        <end position="237"/>
    </location>
</feature>
<dbReference type="Proteomes" id="UP001595997">
    <property type="component" value="Unassembled WGS sequence"/>
</dbReference>
<proteinExistence type="inferred from homology"/>
<dbReference type="Pfam" id="PF08327">
    <property type="entry name" value="AHSA1"/>
    <property type="match status" value="2"/>
</dbReference>
<dbReference type="InterPro" id="IPR023393">
    <property type="entry name" value="START-like_dom_sf"/>
</dbReference>
<name>A0ABV9A0F8_9ACTN</name>
<comment type="caution">
    <text evidence="3">The sequence shown here is derived from an EMBL/GenBank/DDBJ whole genome shotgun (WGS) entry which is preliminary data.</text>
</comment>
<dbReference type="CDD" id="cd07814">
    <property type="entry name" value="SRPBCC_CalC_Aha1-like"/>
    <property type="match status" value="1"/>
</dbReference>
<keyword evidence="4" id="KW-1185">Reference proteome</keyword>
<accession>A0ABV9A0F8</accession>
<comment type="similarity">
    <text evidence="1">Belongs to the AHA1 family.</text>
</comment>
<sequence>MNEQTSPLILRVRAGVPPACIMDALTTPAAMTVWLAEHAEVSLPERYQFWGRYTPDGAKPTQRLVEAASDRLHFTWTLDGTETDVDISVAAADDGTVVTVQHTGADPAAPGALGQIQTFWAATLANLVDYAEDRDVLTLTDLTSPTLRSETTVDAPVEAVFASLIDPEKVSAWFGFPTEIDPEIGGQYGFGSIAELEGDRLLSVDYGPMGVATWELEGSEGKTRIVLSQSGFDPGQPPYTAWLGAVSGLAELRRFHEIAAWQPIWVHDE</sequence>
<dbReference type="InterPro" id="IPR013538">
    <property type="entry name" value="ASHA1/2-like_C"/>
</dbReference>